<name>A0A917DVP5_9BACT</name>
<reference evidence="3" key="1">
    <citation type="journal article" date="2014" name="Int. J. Syst. Evol. Microbiol.">
        <title>Complete genome sequence of Corynebacterium casei LMG S-19264T (=DSM 44701T), isolated from a smear-ripened cheese.</title>
        <authorList>
            <consortium name="US DOE Joint Genome Institute (JGI-PGF)"/>
            <person name="Walter F."/>
            <person name="Albersmeier A."/>
            <person name="Kalinowski J."/>
            <person name="Ruckert C."/>
        </authorList>
    </citation>
    <scope>NUCLEOTIDE SEQUENCE</scope>
    <source>
        <strain evidence="3">CGMCC 1.15958</strain>
    </source>
</reference>
<dbReference type="InterPro" id="IPR015943">
    <property type="entry name" value="WD40/YVTN_repeat-like_dom_sf"/>
</dbReference>
<dbReference type="SUPFAM" id="SSF50939">
    <property type="entry name" value="Sialidases"/>
    <property type="match status" value="1"/>
</dbReference>
<comment type="caution">
    <text evidence="3">The sequence shown here is derived from an EMBL/GenBank/DDBJ whole genome shotgun (WGS) entry which is preliminary data.</text>
</comment>
<dbReference type="InterPro" id="IPR031778">
    <property type="entry name" value="Sortilin_N"/>
</dbReference>
<feature type="domain" description="Sortilin N-terminal" evidence="2">
    <location>
        <begin position="138"/>
        <end position="266"/>
    </location>
</feature>
<accession>A0A917DVP5</accession>
<keyword evidence="4" id="KW-1185">Reference proteome</keyword>
<dbReference type="Gene3D" id="2.130.10.10">
    <property type="entry name" value="YVTN repeat-like/Quinoprotein amine dehydrogenase"/>
    <property type="match status" value="5"/>
</dbReference>
<dbReference type="CDD" id="cd15482">
    <property type="entry name" value="Sialidase_non-viral"/>
    <property type="match status" value="2"/>
</dbReference>
<dbReference type="PANTHER" id="PTHR12106">
    <property type="entry name" value="SORTILIN RELATED"/>
    <property type="match status" value="1"/>
</dbReference>
<dbReference type="RefSeq" id="WP_188768758.1">
    <property type="nucleotide sequence ID" value="NZ_BMKK01000009.1"/>
</dbReference>
<organism evidence="3 4">
    <name type="scientific">Emticicia aquatilis</name>
    <dbReference type="NCBI Taxonomy" id="1537369"/>
    <lineage>
        <taxon>Bacteria</taxon>
        <taxon>Pseudomonadati</taxon>
        <taxon>Bacteroidota</taxon>
        <taxon>Cytophagia</taxon>
        <taxon>Cytophagales</taxon>
        <taxon>Leadbetterellaceae</taxon>
        <taxon>Emticicia</taxon>
    </lineage>
</organism>
<dbReference type="AlphaFoldDB" id="A0A917DVP5"/>
<evidence type="ECO:0000313" key="4">
    <source>
        <dbReference type="Proteomes" id="UP000609064"/>
    </source>
</evidence>
<evidence type="ECO:0000256" key="1">
    <source>
        <dbReference type="ARBA" id="ARBA00022737"/>
    </source>
</evidence>
<proteinExistence type="predicted"/>
<dbReference type="SUPFAM" id="SSF110296">
    <property type="entry name" value="Oligoxyloglucan reducing end-specific cellobiohydrolase"/>
    <property type="match status" value="1"/>
</dbReference>
<feature type="domain" description="Sortilin N-terminal" evidence="2">
    <location>
        <begin position="561"/>
        <end position="685"/>
    </location>
</feature>
<keyword evidence="1" id="KW-0677">Repeat</keyword>
<dbReference type="Proteomes" id="UP000609064">
    <property type="component" value="Unassembled WGS sequence"/>
</dbReference>
<dbReference type="PANTHER" id="PTHR12106:SF27">
    <property type="entry name" value="SORTILIN-RELATED RECEPTOR"/>
    <property type="match status" value="1"/>
</dbReference>
<dbReference type="InterPro" id="IPR050310">
    <property type="entry name" value="VPS10-sortilin"/>
</dbReference>
<dbReference type="Pfam" id="PF15902">
    <property type="entry name" value="Sortilin-Vps10"/>
    <property type="match status" value="2"/>
</dbReference>
<protein>
    <recommendedName>
        <fullName evidence="2">Sortilin N-terminal domain-containing protein</fullName>
    </recommendedName>
</protein>
<dbReference type="EMBL" id="BMKK01000009">
    <property type="protein sequence ID" value="GGD71893.1"/>
    <property type="molecule type" value="Genomic_DNA"/>
</dbReference>
<evidence type="ECO:0000313" key="3">
    <source>
        <dbReference type="EMBL" id="GGD71893.1"/>
    </source>
</evidence>
<dbReference type="InterPro" id="IPR036278">
    <property type="entry name" value="Sialidase_sf"/>
</dbReference>
<evidence type="ECO:0000259" key="2">
    <source>
        <dbReference type="Pfam" id="PF15902"/>
    </source>
</evidence>
<reference evidence="3" key="2">
    <citation type="submission" date="2020-09" db="EMBL/GenBank/DDBJ databases">
        <authorList>
            <person name="Sun Q."/>
            <person name="Zhou Y."/>
        </authorList>
    </citation>
    <scope>NUCLEOTIDE SEQUENCE</scope>
    <source>
        <strain evidence="3">CGMCC 1.15958</strain>
    </source>
</reference>
<sequence length="764" mass="85385">MKKLTLFLAIFIHQQIIAQNNRASTGIDRKMVFQKHAELVKKSPYKNLNWRLLGPDNTSGRATDVWGIEGNKNIIYASFATGGFWKTEDAGKTWKPLMDEIGTQSIGNFAVSKSNPNVIYVGTGEANILRASLPGMGVFKSSDAGKTWQHLGLENTSTIARVVIHPTNPDIVYVAASGNEWSYNADRGVYKTTDGGKTWSKVLYQNEKTGCIDLLIDPSEPNTLYASMWNRIRKRWSDPTPEDGDYLYKSTDAGKTWKIIKNGLPDTKNTGRIGLAMCASKPNVLYAYVDNHTPKRQGNEGELDSYGRPKELVILGAEVYKSTDKGESWTKMSENDKQMETFGGTYGWVFSQIRVDPINENKIFIMGINTAESEDAGITWKIIKSENTRIHGDNHGLWIDPSDTNYILISNDGGIIVTYDGGKTWKNFFKEIPTTQFYNVSYDMATPFNIHGSVQDEGSMGANVSWQAGSGINDKKNGWHFVPGGEGSIIAIDPKDPNITYSSAFYGRIQRGDLTKEGKERIKNITIKKAEDEETHRGEWLAYTHISNFDNHTIYHGMQYLFKSTDMGETWKRISPDLTTNDKNRMGKLPYAIAHQAITALAESPFKQGTLYVGTDDGNVHLTTDDGKTWTKIMAGLPQNVHVSRLEASKTKDGTVFITLSDRREDNIKPYIYKSTDFGKTWVSIVGDLPTSPVNVIREDPFNASILYCGTDLGIYTTKNGGKSWQSMQANLPTSVSVQDLFIHPRDNKMVIATYGRGVWVLER</sequence>
<gene>
    <name evidence="3" type="ORF">GCM10011514_40020</name>
</gene>